<organism evidence="4 5">
    <name type="scientific">Scylla paramamosain</name>
    <name type="common">Mud crab</name>
    <dbReference type="NCBI Taxonomy" id="85552"/>
    <lineage>
        <taxon>Eukaryota</taxon>
        <taxon>Metazoa</taxon>
        <taxon>Ecdysozoa</taxon>
        <taxon>Arthropoda</taxon>
        <taxon>Crustacea</taxon>
        <taxon>Multicrustacea</taxon>
        <taxon>Malacostraca</taxon>
        <taxon>Eumalacostraca</taxon>
        <taxon>Eucarida</taxon>
        <taxon>Decapoda</taxon>
        <taxon>Pleocyemata</taxon>
        <taxon>Brachyura</taxon>
        <taxon>Eubrachyura</taxon>
        <taxon>Portunoidea</taxon>
        <taxon>Portunidae</taxon>
        <taxon>Portuninae</taxon>
        <taxon>Scylla</taxon>
    </lineage>
</organism>
<dbReference type="InterPro" id="IPR007214">
    <property type="entry name" value="YbaK/aa-tRNA-synth-assoc-dom"/>
</dbReference>
<sequence>MPVHCTSRLHSSMAQVRPELQEAFTESPLEERRKHSVAFSLQWSDVPSPSLMINPLRQTRIEGEANIIRYLTRLLPATSPYNYEATGTYSTIAETDHLLDTLERGLVWGAGKERAVVMREVVKRLTRSPYLCGGQCGAADLLAWSLLRHRGGAQEEAVGRWFAQVDAMTGIDLSKVTPKQQQQQNKKKAPPPSQPPPTTTTTAAATTAGERGSGNSHLGRKNLEHYLKKLAVPYQVKEHKEVFTVDELMTQVRGLPGIVTKNLFLRDKKKVLYILSTKHDTEIDLKTLAKKINTKRPAFRRQHRPLRDLRGETGLCVPPGPHQRPWPPRPGCAGVVSHGPVGGVCLLPPAEQRCHFGT</sequence>
<protein>
    <recommendedName>
        <fullName evidence="1">PrdX deacylase domain-containing protein 1</fullName>
    </recommendedName>
</protein>
<dbReference type="Gene3D" id="3.90.960.10">
    <property type="entry name" value="YbaK/aminoacyl-tRNA synthetase-associated domain"/>
    <property type="match status" value="1"/>
</dbReference>
<evidence type="ECO:0000259" key="3">
    <source>
        <dbReference type="Pfam" id="PF04073"/>
    </source>
</evidence>
<name>A0AAW0SVT8_SCYPA</name>
<dbReference type="InterPro" id="IPR042360">
    <property type="entry name" value="AIMP2"/>
</dbReference>
<evidence type="ECO:0000256" key="2">
    <source>
        <dbReference type="SAM" id="MobiDB-lite"/>
    </source>
</evidence>
<reference evidence="4 5" key="1">
    <citation type="submission" date="2023-03" db="EMBL/GenBank/DDBJ databases">
        <title>High-quality genome of Scylla paramamosain provides insights in environmental adaptation.</title>
        <authorList>
            <person name="Zhang L."/>
        </authorList>
    </citation>
    <scope>NUCLEOTIDE SEQUENCE [LARGE SCALE GENOMIC DNA]</scope>
    <source>
        <strain evidence="4">LZ_2023a</strain>
        <tissue evidence="4">Muscle</tissue>
    </source>
</reference>
<dbReference type="GO" id="GO:0017101">
    <property type="term" value="C:aminoacyl-tRNA synthetase multienzyme complex"/>
    <property type="evidence" value="ECO:0007669"/>
    <property type="project" value="InterPro"/>
</dbReference>
<feature type="region of interest" description="Disordered" evidence="2">
    <location>
        <begin position="176"/>
        <end position="219"/>
    </location>
</feature>
<dbReference type="AlphaFoldDB" id="A0AAW0SVT8"/>
<evidence type="ECO:0000256" key="1">
    <source>
        <dbReference type="ARBA" id="ARBA00031612"/>
    </source>
</evidence>
<evidence type="ECO:0000313" key="4">
    <source>
        <dbReference type="EMBL" id="KAK8379188.1"/>
    </source>
</evidence>
<dbReference type="Proteomes" id="UP001487740">
    <property type="component" value="Unassembled WGS sequence"/>
</dbReference>
<keyword evidence="5" id="KW-1185">Reference proteome</keyword>
<feature type="compositionally biased region" description="Low complexity" evidence="2">
    <location>
        <begin position="199"/>
        <end position="208"/>
    </location>
</feature>
<dbReference type="SUPFAM" id="SSF55826">
    <property type="entry name" value="YbaK/ProRS associated domain"/>
    <property type="match status" value="1"/>
</dbReference>
<proteinExistence type="predicted"/>
<evidence type="ECO:0000313" key="5">
    <source>
        <dbReference type="Proteomes" id="UP001487740"/>
    </source>
</evidence>
<dbReference type="PANTHER" id="PTHR13438">
    <property type="entry name" value="AMINOACYL TRNA SYNTHASE COMPLEX-INTERACTING MULTIFUNCTIONAL PROTEIN"/>
    <property type="match status" value="1"/>
</dbReference>
<comment type="caution">
    <text evidence="4">The sequence shown here is derived from an EMBL/GenBank/DDBJ whole genome shotgun (WGS) entry which is preliminary data.</text>
</comment>
<dbReference type="EMBL" id="JARAKH010000043">
    <property type="protein sequence ID" value="KAK8379189.1"/>
    <property type="molecule type" value="Genomic_DNA"/>
</dbReference>
<dbReference type="GO" id="GO:0002161">
    <property type="term" value="F:aminoacyl-tRNA deacylase activity"/>
    <property type="evidence" value="ECO:0007669"/>
    <property type="project" value="InterPro"/>
</dbReference>
<dbReference type="EMBL" id="JARAKH010000043">
    <property type="protein sequence ID" value="KAK8379188.1"/>
    <property type="molecule type" value="Genomic_DNA"/>
</dbReference>
<dbReference type="InterPro" id="IPR036754">
    <property type="entry name" value="YbaK/aa-tRNA-synt-asso_dom_sf"/>
</dbReference>
<dbReference type="Pfam" id="PF04073">
    <property type="entry name" value="tRNA_edit"/>
    <property type="match status" value="1"/>
</dbReference>
<dbReference type="Gene3D" id="1.20.1050.130">
    <property type="match status" value="1"/>
</dbReference>
<feature type="domain" description="YbaK/aminoacyl-tRNA synthetase-associated" evidence="3">
    <location>
        <begin position="239"/>
        <end position="299"/>
    </location>
</feature>
<dbReference type="PANTHER" id="PTHR13438:SF2">
    <property type="entry name" value="AMINOACYL TRNA SYNTHASE COMPLEX-INTERACTING MULTIFUNCTIONAL PROTEIN 2"/>
    <property type="match status" value="1"/>
</dbReference>
<accession>A0AAW0SVT8</accession>
<gene>
    <name evidence="4" type="ORF">O3P69_019201</name>
</gene>